<dbReference type="Pfam" id="PF00144">
    <property type="entry name" value="Beta-lactamase"/>
    <property type="match status" value="1"/>
</dbReference>
<accession>A0A1N6ENC6</accession>
<feature type="signal peptide" evidence="1">
    <location>
        <begin position="1"/>
        <end position="20"/>
    </location>
</feature>
<dbReference type="AlphaFoldDB" id="A0A1N6ENC6"/>
<name>A0A1N6ENC6_9BACT</name>
<dbReference type="OrthoDB" id="9797709at2"/>
<reference evidence="4" key="1">
    <citation type="submission" date="2016-11" db="EMBL/GenBank/DDBJ databases">
        <authorList>
            <person name="Varghese N."/>
            <person name="Submissions S."/>
        </authorList>
    </citation>
    <scope>NUCLEOTIDE SEQUENCE [LARGE SCALE GENOMIC DNA]</scope>
    <source>
        <strain evidence="4">DSM 15292</strain>
    </source>
</reference>
<dbReference type="Gene3D" id="3.40.710.10">
    <property type="entry name" value="DD-peptidase/beta-lactamase superfamily"/>
    <property type="match status" value="1"/>
</dbReference>
<dbReference type="PANTHER" id="PTHR46825">
    <property type="entry name" value="D-ALANYL-D-ALANINE-CARBOXYPEPTIDASE/ENDOPEPTIDASE AMPH"/>
    <property type="match status" value="1"/>
</dbReference>
<dbReference type="InterPro" id="IPR001466">
    <property type="entry name" value="Beta-lactam-related"/>
</dbReference>
<dbReference type="EMBL" id="FSRC01000001">
    <property type="protein sequence ID" value="SIN84487.1"/>
    <property type="molecule type" value="Genomic_DNA"/>
</dbReference>
<dbReference type="SUPFAM" id="SSF56601">
    <property type="entry name" value="beta-lactamase/transpeptidase-like"/>
    <property type="match status" value="1"/>
</dbReference>
<proteinExistence type="predicted"/>
<dbReference type="Proteomes" id="UP000185221">
    <property type="component" value="Unassembled WGS sequence"/>
</dbReference>
<evidence type="ECO:0000313" key="3">
    <source>
        <dbReference type="EMBL" id="SIN84487.1"/>
    </source>
</evidence>
<dbReference type="RefSeq" id="WP_074224973.1">
    <property type="nucleotide sequence ID" value="NZ_FSRC01000001.1"/>
</dbReference>
<protein>
    <submittedName>
        <fullName evidence="3">CubicO group peptidase, beta-lactamase class C family</fullName>
    </submittedName>
</protein>
<evidence type="ECO:0000259" key="2">
    <source>
        <dbReference type="Pfam" id="PF00144"/>
    </source>
</evidence>
<organism evidence="3 4">
    <name type="scientific">Algoriphagus halophilus</name>
    <dbReference type="NCBI Taxonomy" id="226505"/>
    <lineage>
        <taxon>Bacteria</taxon>
        <taxon>Pseudomonadati</taxon>
        <taxon>Bacteroidota</taxon>
        <taxon>Cytophagia</taxon>
        <taxon>Cytophagales</taxon>
        <taxon>Cyclobacteriaceae</taxon>
        <taxon>Algoriphagus</taxon>
    </lineage>
</organism>
<evidence type="ECO:0000313" key="4">
    <source>
        <dbReference type="Proteomes" id="UP000185221"/>
    </source>
</evidence>
<evidence type="ECO:0000256" key="1">
    <source>
        <dbReference type="SAM" id="SignalP"/>
    </source>
</evidence>
<dbReference type="PANTHER" id="PTHR46825:SF9">
    <property type="entry name" value="BETA-LACTAMASE-RELATED DOMAIN-CONTAINING PROTEIN"/>
    <property type="match status" value="1"/>
</dbReference>
<dbReference type="InterPro" id="IPR012338">
    <property type="entry name" value="Beta-lactam/transpept-like"/>
</dbReference>
<dbReference type="PROSITE" id="PS51257">
    <property type="entry name" value="PROKAR_LIPOPROTEIN"/>
    <property type="match status" value="1"/>
</dbReference>
<keyword evidence="1" id="KW-0732">Signal</keyword>
<feature type="domain" description="Beta-lactamase-related" evidence="2">
    <location>
        <begin position="64"/>
        <end position="398"/>
    </location>
</feature>
<feature type="chain" id="PRO_5012590976" evidence="1">
    <location>
        <begin position="21"/>
        <end position="528"/>
    </location>
</feature>
<dbReference type="STRING" id="226505.SAMN05444394_2328"/>
<gene>
    <name evidence="3" type="ORF">SAMN05444394_2328</name>
</gene>
<keyword evidence="4" id="KW-1185">Reference proteome</keyword>
<dbReference type="InterPro" id="IPR050491">
    <property type="entry name" value="AmpC-like"/>
</dbReference>
<sequence length="528" mass="59720">MKNSLFVPLVLLFLISACNAPTKEAQVPDSPIEHAFSLDYKKPDFINDQRAEKIKTLAEKLQVIMDEYAKENHIPGIAYGIVVDDELVLSSAVGFLDLEKQQPASTSAAFRIASMTKSFTAMAILKLRDEGKLNLNDPVVMYIPEMDQTTYLTQDAPEIDIENLLTMTAGFPEDNPWGDRQLDEPNQMLLDLIQNGISFSNVPSYQYEYSNTGYAMLGYIVSQVSGKPYQQYIQEEILAPLGMTHTYWEIDDVPSDQLAIGYRWEDEEWKLEPMLHDGAFGSMGGLITSIEDFSKYVSFHLSAWPPRNENEREPLKRSSLREMQTPQFPRLNSNAKNYNGEPCAIVSGYGFGLGIYQNCDHQKWVSHGGALPGFGSNYVFYPEYGIGIMAFCNLTYTTPWPLQKIQQMLFDELELSPRVLPVSSILATRKTQVAETFQQGEDALKADIFAENFFLDENREHRVSEISNALDKAGKILEVTEIEPQNQLRGIFRLKGENGDVAILFTLTPENDPKVQQLLFAFIEKEED</sequence>